<evidence type="ECO:0000313" key="4">
    <source>
        <dbReference type="EMBL" id="GFG40598.1"/>
    </source>
</evidence>
<gene>
    <name evidence="4" type="ORF">Cfor_06635</name>
</gene>
<feature type="compositionally biased region" description="Low complexity" evidence="2">
    <location>
        <begin position="22"/>
        <end position="38"/>
    </location>
</feature>
<dbReference type="Pfam" id="PF23464">
    <property type="entry name" value="WWE_3"/>
    <property type="match status" value="1"/>
</dbReference>
<feature type="compositionally biased region" description="Low complexity" evidence="2">
    <location>
        <begin position="93"/>
        <end position="112"/>
    </location>
</feature>
<dbReference type="EMBL" id="BLKM01002316">
    <property type="protein sequence ID" value="GFG40598.1"/>
    <property type="molecule type" value="Genomic_DNA"/>
</dbReference>
<dbReference type="GO" id="GO:0046872">
    <property type="term" value="F:metal ion binding"/>
    <property type="evidence" value="ECO:0007669"/>
    <property type="project" value="InterPro"/>
</dbReference>
<feature type="region of interest" description="Disordered" evidence="2">
    <location>
        <begin position="183"/>
        <end position="205"/>
    </location>
</feature>
<protein>
    <recommendedName>
        <fullName evidence="3">DDHD domain-containing protein</fullName>
    </recommendedName>
</protein>
<feature type="domain" description="DDHD" evidence="3">
    <location>
        <begin position="752"/>
        <end position="960"/>
    </location>
</feature>
<dbReference type="PANTHER" id="PTHR23509:SF10">
    <property type="entry name" value="LD21067P"/>
    <property type="match status" value="1"/>
</dbReference>
<feature type="region of interest" description="Disordered" evidence="2">
    <location>
        <begin position="14"/>
        <end position="150"/>
    </location>
</feature>
<feature type="non-terminal residue" evidence="4">
    <location>
        <position position="1058"/>
    </location>
</feature>
<proteinExistence type="inferred from homology"/>
<keyword evidence="5" id="KW-1185">Reference proteome</keyword>
<feature type="compositionally biased region" description="Polar residues" evidence="2">
    <location>
        <begin position="39"/>
        <end position="58"/>
    </location>
</feature>
<dbReference type="PANTHER" id="PTHR23509">
    <property type="entry name" value="PA-PL1 PHOSPHOLIPASE FAMILY"/>
    <property type="match status" value="1"/>
</dbReference>
<dbReference type="InterPro" id="IPR058055">
    <property type="entry name" value="PA-PLA1"/>
</dbReference>
<dbReference type="InterPro" id="IPR057825">
    <property type="entry name" value="WWE_SEC23-DDH2"/>
</dbReference>
<feature type="compositionally biased region" description="Polar residues" evidence="2">
    <location>
        <begin position="138"/>
        <end position="150"/>
    </location>
</feature>
<evidence type="ECO:0000256" key="2">
    <source>
        <dbReference type="SAM" id="MobiDB-lite"/>
    </source>
</evidence>
<dbReference type="Pfam" id="PF02862">
    <property type="entry name" value="DDHD"/>
    <property type="match status" value="1"/>
</dbReference>
<comment type="caution">
    <text evidence="4">The sequence shown here is derived from an EMBL/GenBank/DDBJ whole genome shotgun (WGS) entry which is preliminary data.</text>
</comment>
<dbReference type="SMART" id="SM01127">
    <property type="entry name" value="DDHD"/>
    <property type="match status" value="1"/>
</dbReference>
<organism evidence="4 5">
    <name type="scientific">Coptotermes formosanus</name>
    <name type="common">Formosan subterranean termite</name>
    <dbReference type="NCBI Taxonomy" id="36987"/>
    <lineage>
        <taxon>Eukaryota</taxon>
        <taxon>Metazoa</taxon>
        <taxon>Ecdysozoa</taxon>
        <taxon>Arthropoda</taxon>
        <taxon>Hexapoda</taxon>
        <taxon>Insecta</taxon>
        <taxon>Pterygota</taxon>
        <taxon>Neoptera</taxon>
        <taxon>Polyneoptera</taxon>
        <taxon>Dictyoptera</taxon>
        <taxon>Blattodea</taxon>
        <taxon>Blattoidea</taxon>
        <taxon>Termitoidae</taxon>
        <taxon>Rhinotermitidae</taxon>
        <taxon>Coptotermes</taxon>
    </lineage>
</organism>
<comment type="similarity">
    <text evidence="1">Belongs to the PA-PLA1 family.</text>
</comment>
<dbReference type="GO" id="GO:0030134">
    <property type="term" value="C:COPII-coated ER to Golgi transport vesicle"/>
    <property type="evidence" value="ECO:0007669"/>
    <property type="project" value="TreeGrafter"/>
</dbReference>
<dbReference type="Proteomes" id="UP000502823">
    <property type="component" value="Unassembled WGS sequence"/>
</dbReference>
<evidence type="ECO:0000256" key="1">
    <source>
        <dbReference type="ARBA" id="ARBA00038464"/>
    </source>
</evidence>
<feature type="compositionally biased region" description="Pro residues" evidence="2">
    <location>
        <begin position="73"/>
        <end position="90"/>
    </location>
</feature>
<dbReference type="AlphaFoldDB" id="A0A6L2QBU4"/>
<feature type="compositionally biased region" description="Polar residues" evidence="2">
    <location>
        <begin position="118"/>
        <end position="127"/>
    </location>
</feature>
<evidence type="ECO:0000259" key="3">
    <source>
        <dbReference type="PROSITE" id="PS51043"/>
    </source>
</evidence>
<dbReference type="GO" id="GO:0004620">
    <property type="term" value="F:phospholipase activity"/>
    <property type="evidence" value="ECO:0007669"/>
    <property type="project" value="TreeGrafter"/>
</dbReference>
<name>A0A6L2QBU4_COPFO</name>
<dbReference type="InParanoid" id="A0A6L2QBU4"/>
<dbReference type="InterPro" id="IPR004177">
    <property type="entry name" value="DDHD_dom"/>
</dbReference>
<dbReference type="OrthoDB" id="69269at2759"/>
<dbReference type="PROSITE" id="PS51043">
    <property type="entry name" value="DDHD"/>
    <property type="match status" value="1"/>
</dbReference>
<sequence>MCGTFFPLSEVGEADSFLGQDPPTSSSSSLGLSHPLSSENTDPTAFTTLFSNHPQPSGLQDPFEEAHNLQAQPQPPQGYAPQPFSVPHPQPFSVTHPLPSSSPSSYARSSSPVLQVAPISSITSQALPPSPPRDDHSFSGQWSHQSPQHDVTGTTLLHKIPDPVHAALNTAGHQSAPLFQALTSSTSSSPSQLQHGYELQSSSSTSSSIPLLAAPQYQQHQPLVKQGGSIPQSVPISLPPAATVVPVAGTTNTYRLGSQRKPLYAQPPGLSTSPPRITPPIVPFNNLTLSTTVASPVAPSSTMAVPQMSDMATLTPTPLQYQYQSPVTAENQTSPSVVPPSFTNLAQQGTMYRPVYHHWFFKKEVETKVLWLPFSMFDSLALEEAFISTEIAPETLVATDGGRYDVNILRRQRSSVYWQESPCEVRRCSWFYRRSADTRCVPYEENISTRLEEEFKIATTTNVWHRRVEFPNGETVIFHGPNSMFHHLQAASPDAWGNTPVSVYYNLQTHVRPHVVKRGVDEFDIDEGEPVKVDHLLFLVHGIGPVCDLKFRSVEEVVDDFRSISLQLVQSHFRTAVEQGRVNRIEVLPISWHATLHGEDTGIDRKLKSITLSSIPKLRHFTNDTLLDILFYTSPVYCQTIVNTVGKELNRLFNLFRERNPTFEGGVSLGGHSLGSLILFDLLYHQKPAKELVNNPMPPTGESLTDPVYADGDEGGNSTAKVPPLERKLNHRVSYVMGNAGTGQPFITYSQLNFHPTAFFALGSPIGMFVAVRGIDTLGEDFRLPTCPGFFNIFHPFDPVAYRVEPLVNTQLMSLKPVLIPHHKGRKRMHLELKETMARVGADLKQRLMESVRSTWNTVYQLAMFHRSDDQALEQEVDKVLEEQLQQQQQNETDSCHSGADGEADTDVCVGQLNGGRRIDYVLQEAPLESFNEYLFVMKTHVCYWESEDTMLMILKEVYSTMGVTADNHVLQQNIPADRSTSSILSYSATSIDADISRASDTVAENKETGLGICQSDGSFMVSSQVASSPITTYSVELNSSASLLTAPSGTAAATFVS</sequence>
<evidence type="ECO:0000313" key="5">
    <source>
        <dbReference type="Proteomes" id="UP000502823"/>
    </source>
</evidence>
<accession>A0A6L2QBU4</accession>
<reference evidence="5" key="1">
    <citation type="submission" date="2020-01" db="EMBL/GenBank/DDBJ databases">
        <title>Draft genome sequence of the Termite Coptotermes fromosanus.</title>
        <authorList>
            <person name="Itakura S."/>
            <person name="Yosikawa Y."/>
            <person name="Umezawa K."/>
        </authorList>
    </citation>
    <scope>NUCLEOTIDE SEQUENCE [LARGE SCALE GENOMIC DNA]</scope>
</reference>